<name>A0A3N4MGX9_9BACT</name>
<accession>A0A3N4MGX9</accession>
<protein>
    <submittedName>
        <fullName evidence="1">Uncharacterized protein</fullName>
    </submittedName>
</protein>
<dbReference type="Proteomes" id="UP000279089">
    <property type="component" value="Unassembled WGS sequence"/>
</dbReference>
<keyword evidence="2" id="KW-1185">Reference proteome</keyword>
<dbReference type="EMBL" id="RMBX01000011">
    <property type="protein sequence ID" value="RPD39350.1"/>
    <property type="molecule type" value="Genomic_DNA"/>
</dbReference>
<sequence>MSAQRTWVRDKRLNIYHLILLLTIFNRWKAENERGNITISRRQMMKATLIASITTYHKYMNDLVQFGYIIYQPSYHPRNATVVRLVVI</sequence>
<gene>
    <name evidence="1" type="ORF">EG028_19690</name>
</gene>
<evidence type="ECO:0000313" key="1">
    <source>
        <dbReference type="EMBL" id="RPD39350.1"/>
    </source>
</evidence>
<dbReference type="OrthoDB" id="1442826at2"/>
<proteinExistence type="predicted"/>
<comment type="caution">
    <text evidence="1">The sequence shown here is derived from an EMBL/GenBank/DDBJ whole genome shotgun (WGS) entry which is preliminary data.</text>
</comment>
<evidence type="ECO:0000313" key="2">
    <source>
        <dbReference type="Proteomes" id="UP000279089"/>
    </source>
</evidence>
<reference evidence="2" key="1">
    <citation type="submission" date="2018-11" db="EMBL/GenBank/DDBJ databases">
        <title>Chitinophaga lutea sp.nov., isolate from arsenic contaminated soil.</title>
        <authorList>
            <person name="Zong Y."/>
        </authorList>
    </citation>
    <scope>NUCLEOTIDE SEQUENCE [LARGE SCALE GENOMIC DNA]</scope>
    <source>
        <strain evidence="2">YLT18</strain>
    </source>
</reference>
<dbReference type="AlphaFoldDB" id="A0A3N4MGX9"/>
<organism evidence="1 2">
    <name type="scientific">Chitinophaga barathri</name>
    <dbReference type="NCBI Taxonomy" id="1647451"/>
    <lineage>
        <taxon>Bacteria</taxon>
        <taxon>Pseudomonadati</taxon>
        <taxon>Bacteroidota</taxon>
        <taxon>Chitinophagia</taxon>
        <taxon>Chitinophagales</taxon>
        <taxon>Chitinophagaceae</taxon>
        <taxon>Chitinophaga</taxon>
    </lineage>
</organism>